<comment type="catalytic activity">
    <reaction evidence="11 12">
        <text>a UDP-3-O-[(3R)-3-hydroxyacyl]-N-acetyl-alpha-D-glucosamine + H2O = a UDP-3-O-[(3R)-3-hydroxyacyl]-alpha-D-glucosamine + acetate</text>
        <dbReference type="Rhea" id="RHEA:67816"/>
        <dbReference type="ChEBI" id="CHEBI:15377"/>
        <dbReference type="ChEBI" id="CHEBI:30089"/>
        <dbReference type="ChEBI" id="CHEBI:137740"/>
        <dbReference type="ChEBI" id="CHEBI:173225"/>
        <dbReference type="EC" id="3.5.1.108"/>
    </reaction>
</comment>
<dbReference type="Pfam" id="PF03331">
    <property type="entry name" value="LpxC"/>
    <property type="match status" value="1"/>
</dbReference>
<protein>
    <recommendedName>
        <fullName evidence="4 12">UDP-3-O-acyl-N-acetylglucosamine deacetylase</fullName>
        <shortName evidence="12">UDP-3-O-acyl-GlcNAc deacetylase</shortName>
        <ecNumber evidence="4 12">3.5.1.108</ecNumber>
    </recommendedName>
    <alternativeName>
        <fullName evidence="12">UDP-3-O-[R-3-hydroxymyristoyl]-N-acetylglucosamine deacetylase</fullName>
    </alternativeName>
</protein>
<accession>A0A1G6XD33</accession>
<sequence>MMDTTPNTSLTVDPGLDSFGFTDEWAGVTAWRNGGAVDGTTRRDSLTATPQRTVAEPITISGVGLHSGLPVSVTLRPAGADSGLWIRRSDITDRDPMIPARWDHVVDTRLCTVLGNQAGVTVSTVEHLMAALAGLGLDNVELVVDGPEFPVMDGSSAAFIAPILGAGTRDLAAPRRVVRVLDTVTVQDGESEATLRPAPRGLTIDAAIDFASAAIGRQHRVVTVTPETFRRELADARTFGFRHEVDGLRSMGLAQGGSLENAVVVDGDTVMNPEGLRHPDEFVRHKALDALGDLFLAGHSMVAVYSASRPSHRLNNMLLRALFARPDAWRIEPAMVAASDVLTDAADRRLA</sequence>
<dbReference type="AlphaFoldDB" id="A0A1G6XD33"/>
<evidence type="ECO:0000313" key="14">
    <source>
        <dbReference type="Proteomes" id="UP000199412"/>
    </source>
</evidence>
<feature type="binding site" evidence="12">
    <location>
        <position position="289"/>
    </location>
    <ligand>
        <name>Zn(2+)</name>
        <dbReference type="ChEBI" id="CHEBI:29105"/>
    </ligand>
</feature>
<evidence type="ECO:0000256" key="7">
    <source>
        <dbReference type="ARBA" id="ARBA00022723"/>
    </source>
</evidence>
<proteinExistence type="inferred from homology"/>
<dbReference type="InterPro" id="IPR011334">
    <property type="entry name" value="UDP-acyl_GlcNac_deAcase_C"/>
</dbReference>
<dbReference type="GO" id="GO:0046872">
    <property type="term" value="F:metal ion binding"/>
    <property type="evidence" value="ECO:0007669"/>
    <property type="project" value="UniProtKB-KW"/>
</dbReference>
<keyword evidence="6 12" id="KW-0441">Lipid A biosynthesis</keyword>
<feature type="binding site" evidence="12">
    <location>
        <position position="127"/>
    </location>
    <ligand>
        <name>Zn(2+)</name>
        <dbReference type="ChEBI" id="CHEBI:29105"/>
    </ligand>
</feature>
<evidence type="ECO:0000256" key="9">
    <source>
        <dbReference type="ARBA" id="ARBA00022833"/>
    </source>
</evidence>
<dbReference type="Gene3D" id="3.30.230.20">
    <property type="entry name" value="lpxc deacetylase, domain 1"/>
    <property type="match status" value="1"/>
</dbReference>
<evidence type="ECO:0000256" key="5">
    <source>
        <dbReference type="ARBA" id="ARBA00022516"/>
    </source>
</evidence>
<keyword evidence="5 12" id="KW-0444">Lipid biosynthesis</keyword>
<dbReference type="InterPro" id="IPR004463">
    <property type="entry name" value="UDP-acyl_GlcNac_deAcase"/>
</dbReference>
<keyword evidence="10 12" id="KW-0443">Lipid metabolism</keyword>
<evidence type="ECO:0000256" key="1">
    <source>
        <dbReference type="ARBA" id="ARBA00001947"/>
    </source>
</evidence>
<keyword evidence="7 12" id="KW-0479">Metal-binding</keyword>
<organism evidence="13 14">
    <name type="scientific">Rhodospira trueperi</name>
    <dbReference type="NCBI Taxonomy" id="69960"/>
    <lineage>
        <taxon>Bacteria</taxon>
        <taxon>Pseudomonadati</taxon>
        <taxon>Pseudomonadota</taxon>
        <taxon>Alphaproteobacteria</taxon>
        <taxon>Rhodospirillales</taxon>
        <taxon>Rhodospirillaceae</taxon>
        <taxon>Rhodospira</taxon>
    </lineage>
</organism>
<dbReference type="Gene3D" id="3.30.1700.10">
    <property type="entry name" value="lpxc deacetylase, domain 2"/>
    <property type="match status" value="1"/>
</dbReference>
<feature type="binding site" evidence="12">
    <location>
        <position position="285"/>
    </location>
    <ligand>
        <name>Zn(2+)</name>
        <dbReference type="ChEBI" id="CHEBI:29105"/>
    </ligand>
</feature>
<dbReference type="GO" id="GO:0016020">
    <property type="term" value="C:membrane"/>
    <property type="evidence" value="ECO:0007669"/>
    <property type="project" value="GOC"/>
</dbReference>
<keyword evidence="14" id="KW-1185">Reference proteome</keyword>
<dbReference type="SUPFAM" id="SSF54211">
    <property type="entry name" value="Ribosomal protein S5 domain 2-like"/>
    <property type="match status" value="2"/>
</dbReference>
<evidence type="ECO:0000256" key="12">
    <source>
        <dbReference type="HAMAP-Rule" id="MF_00388"/>
    </source>
</evidence>
<dbReference type="PANTHER" id="PTHR33694">
    <property type="entry name" value="UDP-3-O-ACYL-N-ACETYLGLUCOSAMINE DEACETYLASE 1, MITOCHONDRIAL-RELATED"/>
    <property type="match status" value="1"/>
</dbReference>
<dbReference type="HAMAP" id="MF_00388">
    <property type="entry name" value="LpxC"/>
    <property type="match status" value="1"/>
</dbReference>
<comment type="pathway">
    <text evidence="3 12">Glycolipid biosynthesis; lipid IV(A) biosynthesis; lipid IV(A) from (3R)-3-hydroxytetradecanoyl-[acyl-carrier-protein] and UDP-N-acetyl-alpha-D-glucosamine: step 2/6.</text>
</comment>
<evidence type="ECO:0000256" key="10">
    <source>
        <dbReference type="ARBA" id="ARBA00023098"/>
    </source>
</evidence>
<dbReference type="GO" id="GO:0103117">
    <property type="term" value="F:UDP-3-O-acyl-N-acetylglucosamine deacetylase activity"/>
    <property type="evidence" value="ECO:0007669"/>
    <property type="project" value="UniProtKB-UniRule"/>
</dbReference>
<dbReference type="InterPro" id="IPR020568">
    <property type="entry name" value="Ribosomal_Su5_D2-typ_SF"/>
</dbReference>
<dbReference type="GO" id="GO:0009245">
    <property type="term" value="P:lipid A biosynthetic process"/>
    <property type="evidence" value="ECO:0007669"/>
    <property type="project" value="UniProtKB-UniRule"/>
</dbReference>
<evidence type="ECO:0000256" key="8">
    <source>
        <dbReference type="ARBA" id="ARBA00022801"/>
    </source>
</evidence>
<feature type="active site" description="Proton donor" evidence="12">
    <location>
        <position position="312"/>
    </location>
</feature>
<reference evidence="13 14" key="1">
    <citation type="submission" date="2016-10" db="EMBL/GenBank/DDBJ databases">
        <authorList>
            <person name="de Groot N.N."/>
        </authorList>
    </citation>
    <scope>NUCLEOTIDE SEQUENCE [LARGE SCALE GENOMIC DNA]</scope>
    <source>
        <strain evidence="13 14">ATCC 700224</strain>
    </source>
</reference>
<comment type="function">
    <text evidence="2 12">Catalyzes the hydrolysis of UDP-3-O-myristoyl-N-acetylglucosamine to form UDP-3-O-myristoylglucosamine and acetate, the committed step in lipid A biosynthesis.</text>
</comment>
<dbReference type="EC" id="3.5.1.108" evidence="4 12"/>
<name>A0A1G6XD33_9PROT</name>
<evidence type="ECO:0000313" key="13">
    <source>
        <dbReference type="EMBL" id="SDD76119.1"/>
    </source>
</evidence>
<dbReference type="PANTHER" id="PTHR33694:SF1">
    <property type="entry name" value="UDP-3-O-ACYL-N-ACETYLGLUCOSAMINE DEACETYLASE 1, MITOCHONDRIAL-RELATED"/>
    <property type="match status" value="1"/>
</dbReference>
<comment type="cofactor">
    <cofactor evidence="1 12">
        <name>Zn(2+)</name>
        <dbReference type="ChEBI" id="CHEBI:29105"/>
    </cofactor>
</comment>
<dbReference type="STRING" id="69960.SAMN05421720_101460"/>
<gene>
    <name evidence="12" type="primary">lpxC</name>
    <name evidence="13" type="ORF">SAMN05421720_101460</name>
</gene>
<keyword evidence="9 12" id="KW-0862">Zinc</keyword>
<keyword evidence="8 12" id="KW-0378">Hydrolase</keyword>
<dbReference type="NCBIfam" id="TIGR00325">
    <property type="entry name" value="lpxC"/>
    <property type="match status" value="1"/>
</dbReference>
<dbReference type="RefSeq" id="WP_245699043.1">
    <property type="nucleotide sequence ID" value="NZ_FNAP01000001.1"/>
</dbReference>
<evidence type="ECO:0000256" key="6">
    <source>
        <dbReference type="ARBA" id="ARBA00022556"/>
    </source>
</evidence>
<dbReference type="Proteomes" id="UP000199412">
    <property type="component" value="Unassembled WGS sequence"/>
</dbReference>
<dbReference type="EMBL" id="FNAP01000001">
    <property type="protein sequence ID" value="SDD76119.1"/>
    <property type="molecule type" value="Genomic_DNA"/>
</dbReference>
<dbReference type="UniPathway" id="UPA00359">
    <property type="reaction ID" value="UER00478"/>
</dbReference>
<evidence type="ECO:0000256" key="4">
    <source>
        <dbReference type="ARBA" id="ARBA00012745"/>
    </source>
</evidence>
<dbReference type="InterPro" id="IPR015870">
    <property type="entry name" value="UDP-acyl_N-AcGlcN_deAcase_N"/>
</dbReference>
<evidence type="ECO:0000256" key="2">
    <source>
        <dbReference type="ARBA" id="ARBA00002923"/>
    </source>
</evidence>
<comment type="similarity">
    <text evidence="12">Belongs to the LpxC family.</text>
</comment>
<evidence type="ECO:0000256" key="11">
    <source>
        <dbReference type="ARBA" id="ARBA00024535"/>
    </source>
</evidence>
<evidence type="ECO:0000256" key="3">
    <source>
        <dbReference type="ARBA" id="ARBA00005002"/>
    </source>
</evidence>